<dbReference type="PANTHER" id="PTHR43249">
    <property type="entry name" value="UDP-N-ACETYL-2-AMINO-2-DEOXY-D-GLUCURONATE OXIDASE"/>
    <property type="match status" value="1"/>
</dbReference>
<dbReference type="InterPro" id="IPR052515">
    <property type="entry name" value="Gfo/Idh/MocA_Oxidoreductase"/>
</dbReference>
<accession>A0ABV8A5L7</accession>
<dbReference type="SUPFAM" id="SSF55347">
    <property type="entry name" value="Glyceraldehyde-3-phosphate dehydrogenase-like, C-terminal domain"/>
    <property type="match status" value="1"/>
</dbReference>
<dbReference type="SUPFAM" id="SSF51735">
    <property type="entry name" value="NAD(P)-binding Rossmann-fold domains"/>
    <property type="match status" value="1"/>
</dbReference>
<feature type="domain" description="Gfo/Idh/MocA-like oxidoreductase C-terminal" evidence="2">
    <location>
        <begin position="156"/>
        <end position="217"/>
    </location>
</feature>
<dbReference type="Gene3D" id="3.40.50.720">
    <property type="entry name" value="NAD(P)-binding Rossmann-like Domain"/>
    <property type="match status" value="1"/>
</dbReference>
<feature type="domain" description="Gfo/Idh/MocA-like oxidoreductase N-terminal" evidence="1">
    <location>
        <begin position="12"/>
        <end position="134"/>
    </location>
</feature>
<organism evidence="3 4">
    <name type="scientific">Deinococcus antarcticus</name>
    <dbReference type="NCBI Taxonomy" id="1298767"/>
    <lineage>
        <taxon>Bacteria</taxon>
        <taxon>Thermotogati</taxon>
        <taxon>Deinococcota</taxon>
        <taxon>Deinococci</taxon>
        <taxon>Deinococcales</taxon>
        <taxon>Deinococcaceae</taxon>
        <taxon>Deinococcus</taxon>
    </lineage>
</organism>
<dbReference type="Gene3D" id="3.30.360.10">
    <property type="entry name" value="Dihydrodipicolinate Reductase, domain 2"/>
    <property type="match status" value="1"/>
</dbReference>
<reference evidence="4" key="1">
    <citation type="journal article" date="2019" name="Int. J. Syst. Evol. Microbiol.">
        <title>The Global Catalogue of Microorganisms (GCM) 10K type strain sequencing project: providing services to taxonomists for standard genome sequencing and annotation.</title>
        <authorList>
            <consortium name="The Broad Institute Genomics Platform"/>
            <consortium name="The Broad Institute Genome Sequencing Center for Infectious Disease"/>
            <person name="Wu L."/>
            <person name="Ma J."/>
        </authorList>
    </citation>
    <scope>NUCLEOTIDE SEQUENCE [LARGE SCALE GENOMIC DNA]</scope>
    <source>
        <strain evidence="4">CCTCC AB 2013263</strain>
    </source>
</reference>
<evidence type="ECO:0000313" key="3">
    <source>
        <dbReference type="EMBL" id="MFC3859782.1"/>
    </source>
</evidence>
<dbReference type="RefSeq" id="WP_380075943.1">
    <property type="nucleotide sequence ID" value="NZ_JBHRZF010000028.1"/>
</dbReference>
<dbReference type="EMBL" id="JBHRZF010000028">
    <property type="protein sequence ID" value="MFC3859782.1"/>
    <property type="molecule type" value="Genomic_DNA"/>
</dbReference>
<keyword evidence="4" id="KW-1185">Reference proteome</keyword>
<dbReference type="Pfam" id="PF02894">
    <property type="entry name" value="GFO_IDH_MocA_C"/>
    <property type="match status" value="1"/>
</dbReference>
<gene>
    <name evidence="3" type="ORF">ACFOPQ_03265</name>
</gene>
<evidence type="ECO:0000259" key="1">
    <source>
        <dbReference type="Pfam" id="PF01408"/>
    </source>
</evidence>
<name>A0ABV8A5L7_9DEIO</name>
<protein>
    <submittedName>
        <fullName evidence="3">Gfo/Idh/MocA family oxidoreductase</fullName>
    </submittedName>
</protein>
<dbReference type="PANTHER" id="PTHR43249:SF1">
    <property type="entry name" value="D-GLUCOSIDE 3-DEHYDROGENASE"/>
    <property type="match status" value="1"/>
</dbReference>
<dbReference type="Pfam" id="PF01408">
    <property type="entry name" value="GFO_IDH_MocA"/>
    <property type="match status" value="1"/>
</dbReference>
<dbReference type="InterPro" id="IPR000683">
    <property type="entry name" value="Gfo/Idh/MocA-like_OxRdtase_N"/>
</dbReference>
<evidence type="ECO:0000313" key="4">
    <source>
        <dbReference type="Proteomes" id="UP001595748"/>
    </source>
</evidence>
<dbReference type="Proteomes" id="UP001595748">
    <property type="component" value="Unassembled WGS sequence"/>
</dbReference>
<evidence type="ECO:0000259" key="2">
    <source>
        <dbReference type="Pfam" id="PF02894"/>
    </source>
</evidence>
<sequence length="324" mass="36587">MTHEISAANIKRFGLTGASGYIAPRHMKAIKDTGNVLTAALDPFDSVGIMDSYFPQCEFFTQPEKFERYLHDTRRRGEGADYVSICSPNHMHDPHIRLALRAGSDAICEKPIVLHPGDIDALKEVEAETGQRVWTILQLRTHAALVALKERLEAEGDTGQKDVDLTYMTSRGTWYLRSWKGREEESGGLATNIGVHFFDMLTWLFGELTHVEVHERTPTLNAGYLELERARVRWLLSIDETLLPEVVRLKGQRTYRSITIDGQEIEFSEGFTDLHTDVYRRTLAGQGFSLDDTRGAIETVSRIRTLPLVSPAPATRSPLLSRYE</sequence>
<comment type="caution">
    <text evidence="3">The sequence shown here is derived from an EMBL/GenBank/DDBJ whole genome shotgun (WGS) entry which is preliminary data.</text>
</comment>
<dbReference type="InterPro" id="IPR036291">
    <property type="entry name" value="NAD(P)-bd_dom_sf"/>
</dbReference>
<proteinExistence type="predicted"/>
<dbReference type="InterPro" id="IPR004104">
    <property type="entry name" value="Gfo/Idh/MocA-like_OxRdtase_C"/>
</dbReference>